<organism evidence="1 2">
    <name type="scientific">Caulobacter phage CcrSC</name>
    <dbReference type="NCBI Taxonomy" id="2283272"/>
    <lineage>
        <taxon>Viruses</taxon>
        <taxon>Duplodnaviria</taxon>
        <taxon>Heunggongvirae</taxon>
        <taxon>Uroviricota</taxon>
        <taxon>Caudoviricetes</taxon>
        <taxon>Jeanschmidtviridae</taxon>
        <taxon>Bertelyvirus</taxon>
        <taxon>Bertelyvirus SC</taxon>
    </lineage>
</organism>
<dbReference type="EMBL" id="MH588547">
    <property type="protein sequence ID" value="AXQ69645.1"/>
    <property type="molecule type" value="Genomic_DNA"/>
</dbReference>
<evidence type="ECO:0000313" key="1">
    <source>
        <dbReference type="EMBL" id="AXQ69645.1"/>
    </source>
</evidence>
<proteinExistence type="predicted"/>
<protein>
    <submittedName>
        <fullName evidence="1">Uncharacterized protein</fullName>
    </submittedName>
</protein>
<evidence type="ECO:0000313" key="2">
    <source>
        <dbReference type="Proteomes" id="UP000259683"/>
    </source>
</evidence>
<reference evidence="1" key="1">
    <citation type="submission" date="2018-07" db="EMBL/GenBank/DDBJ databases">
        <authorList>
            <person name="Wilson K.M."/>
            <person name="Ely B."/>
        </authorList>
    </citation>
    <scope>NUCLEOTIDE SEQUENCE</scope>
</reference>
<dbReference type="Proteomes" id="UP000259683">
    <property type="component" value="Segment"/>
</dbReference>
<gene>
    <name evidence="1" type="ORF">CcrSC_gp063c</name>
</gene>
<accession>A0A385EF43</accession>
<reference evidence="1" key="2">
    <citation type="submission" date="2021-07" db="EMBL/GenBank/DDBJ databases">
        <title>Giant CbK-like Caulobacter bacteriophages have genetically divergent genomes.</title>
        <authorList>
            <person name="Wilson K."/>
            <person name="Ely B."/>
        </authorList>
    </citation>
    <scope>NUCLEOTIDE SEQUENCE</scope>
</reference>
<sequence>MSVLRDFDITFNLLSEDGERVVVYSRDWPADLALSIKAGEELAFSVNDESAEGDYVVMVVRVRKDVDNVDEYGDVAINHLTVTANVIEHIKPRRYSGWSGES</sequence>
<keyword evidence="2" id="KW-1185">Reference proteome</keyword>
<name>A0A385EF43_9CAUD</name>